<dbReference type="GO" id="GO:0030154">
    <property type="term" value="P:cell differentiation"/>
    <property type="evidence" value="ECO:0007669"/>
    <property type="project" value="UniProtKB-UniRule"/>
</dbReference>
<keyword evidence="11" id="KW-1185">Reference proteome</keyword>
<evidence type="ECO:0000256" key="6">
    <source>
        <dbReference type="ARBA" id="ARBA00022729"/>
    </source>
</evidence>
<dbReference type="PANTHER" id="PTHR33285:SF55">
    <property type="entry name" value="PHYTOSULFOKINES 3"/>
    <property type="match status" value="1"/>
</dbReference>
<dbReference type="OrthoDB" id="1858282at2759"/>
<proteinExistence type="inferred from homology"/>
<dbReference type="GO" id="GO:0008283">
    <property type="term" value="P:cell population proliferation"/>
    <property type="evidence" value="ECO:0007669"/>
    <property type="project" value="UniProtKB-UniRule"/>
</dbReference>
<evidence type="ECO:0000256" key="7">
    <source>
        <dbReference type="ARBA" id="ARBA00022782"/>
    </source>
</evidence>
<name>A0A6J1BQV2_MOMCH</name>
<evidence type="ECO:0000256" key="4">
    <source>
        <dbReference type="ARBA" id="ARBA00022525"/>
    </source>
</evidence>
<organism evidence="11 12">
    <name type="scientific">Momordica charantia</name>
    <name type="common">Bitter gourd</name>
    <name type="synonym">Balsam pear</name>
    <dbReference type="NCBI Taxonomy" id="3673"/>
    <lineage>
        <taxon>Eukaryota</taxon>
        <taxon>Viridiplantae</taxon>
        <taxon>Streptophyta</taxon>
        <taxon>Embryophyta</taxon>
        <taxon>Tracheophyta</taxon>
        <taxon>Spermatophyta</taxon>
        <taxon>Magnoliopsida</taxon>
        <taxon>eudicotyledons</taxon>
        <taxon>Gunneridae</taxon>
        <taxon>Pentapetalae</taxon>
        <taxon>rosids</taxon>
        <taxon>fabids</taxon>
        <taxon>Cucurbitales</taxon>
        <taxon>Cucurbitaceae</taxon>
        <taxon>Momordiceae</taxon>
        <taxon>Momordica</taxon>
    </lineage>
</organism>
<reference evidence="12" key="1">
    <citation type="submission" date="2025-08" db="UniProtKB">
        <authorList>
            <consortium name="RefSeq"/>
        </authorList>
    </citation>
    <scope>IDENTIFICATION</scope>
    <source>
        <strain evidence="12">OHB3-1</strain>
    </source>
</reference>
<evidence type="ECO:0000256" key="5">
    <source>
        <dbReference type="ARBA" id="ARBA00022641"/>
    </source>
</evidence>
<keyword evidence="7 9" id="KW-0221">Differentiation</keyword>
<keyword evidence="3 9" id="KW-0217">Developmental protein</keyword>
<evidence type="ECO:0000256" key="9">
    <source>
        <dbReference type="RuleBase" id="RU368031"/>
    </source>
</evidence>
<evidence type="ECO:0000256" key="1">
    <source>
        <dbReference type="ARBA" id="ARBA00004613"/>
    </source>
</evidence>
<dbReference type="GO" id="GO:0008083">
    <property type="term" value="F:growth factor activity"/>
    <property type="evidence" value="ECO:0007669"/>
    <property type="project" value="UniProtKB-UniRule"/>
</dbReference>
<evidence type="ECO:0000256" key="8">
    <source>
        <dbReference type="ARBA" id="ARBA00023030"/>
    </source>
</evidence>
<dbReference type="Pfam" id="PF06404">
    <property type="entry name" value="PSK"/>
    <property type="match status" value="2"/>
</dbReference>
<gene>
    <name evidence="12" type="primary">LOC111004777</name>
</gene>
<dbReference type="GeneID" id="111004777"/>
<comment type="similarity">
    <text evidence="2 9">Belongs to the phytosulfokine family.</text>
</comment>
<evidence type="ECO:0000313" key="11">
    <source>
        <dbReference type="Proteomes" id="UP000504603"/>
    </source>
</evidence>
<sequence length="288" mass="31944">MRAEHDNHPLAIKFKQQFLARMSKQLAALFAIAALLTMSVLLSSQARPITTFSANSVEIAHPDSKDRVHEDGCDERAEDQDCLNRRTLEAHTDYIYSGETKPTSFVQDMGVKLYLILLLILPVAVVPHSGTINNIAVSSSGGTLSRELSPRNLMGRSLVQKGKYLSYAALKMNSLQIIEKGREREANSNSVSIPFSTVCTRKNDNQLTMTKLAALFTIVALVLTMSLLTSSEARPTIATSVKIVNPDPEETVNGDICDEQNPDEDCLFRRTLTAHTDYIYTETKPKRE</sequence>
<keyword evidence="4 9" id="KW-0964">Secreted</keyword>
<keyword evidence="10" id="KW-1133">Transmembrane helix</keyword>
<evidence type="ECO:0000256" key="3">
    <source>
        <dbReference type="ARBA" id="ARBA00022473"/>
    </source>
</evidence>
<accession>A0A6J1BQV2</accession>
<evidence type="ECO:0000256" key="2">
    <source>
        <dbReference type="ARBA" id="ARBA00010781"/>
    </source>
</evidence>
<comment type="function">
    <text evidence="9">Promotes plant cell differentiation, organogenesis and somatic embryogenesis as well as cell proliferation.</text>
</comment>
<keyword evidence="5 9" id="KW-0765">Sulfation</keyword>
<keyword evidence="6 9" id="KW-0732">Signal</keyword>
<dbReference type="Proteomes" id="UP000504603">
    <property type="component" value="Unplaced"/>
</dbReference>
<protein>
    <recommendedName>
        <fullName evidence="9">Phytosulfokine</fullName>
    </recommendedName>
    <component>
        <recommendedName>
            <fullName evidence="9">Phytosulfokine-alpha</fullName>
            <shortName evidence="9">PSK-alpha</shortName>
            <shortName evidence="9">Phytosulfokine-a</shortName>
        </recommendedName>
    </component>
    <component>
        <recommendedName>
            <fullName evidence="9">Phytosulfokine-beta</fullName>
            <shortName evidence="9">PSK-beta</shortName>
            <shortName evidence="9">Phytosulfokine-b</shortName>
        </recommendedName>
    </component>
</protein>
<dbReference type="RefSeq" id="XP_022131649.1">
    <property type="nucleotide sequence ID" value="XM_022275957.1"/>
</dbReference>
<evidence type="ECO:0000256" key="10">
    <source>
        <dbReference type="SAM" id="Phobius"/>
    </source>
</evidence>
<feature type="transmembrane region" description="Helical" evidence="10">
    <location>
        <begin position="209"/>
        <end position="228"/>
    </location>
</feature>
<comment type="PTM">
    <text evidence="9">Sulfation is important for activity and for the binding to a putative membrane receptor.</text>
</comment>
<keyword evidence="10" id="KW-0472">Membrane</keyword>
<keyword evidence="8 9" id="KW-0339">Growth factor</keyword>
<comment type="subcellular location">
    <subcellularLocation>
        <location evidence="1 9">Secreted</location>
    </subcellularLocation>
</comment>
<dbReference type="PANTHER" id="PTHR33285">
    <property type="entry name" value="PHYTOSULFOKINES 3"/>
    <property type="match status" value="1"/>
</dbReference>
<dbReference type="KEGG" id="mcha:111004777"/>
<keyword evidence="10" id="KW-0812">Transmembrane</keyword>
<dbReference type="AlphaFoldDB" id="A0A6J1BQV2"/>
<comment type="PTM">
    <text evidence="9">PSK-alpha is produced by endopeptidase digestion. PSK-beta is produced from PSK-alpha by exopeptidase digestion.</text>
</comment>
<dbReference type="InterPro" id="IPR009438">
    <property type="entry name" value="Phytosulfokine"/>
</dbReference>
<dbReference type="GO" id="GO:0005576">
    <property type="term" value="C:extracellular region"/>
    <property type="evidence" value="ECO:0007669"/>
    <property type="project" value="UniProtKB-SubCell"/>
</dbReference>
<evidence type="ECO:0000313" key="12">
    <source>
        <dbReference type="RefSeq" id="XP_022131649.1"/>
    </source>
</evidence>